<dbReference type="RefSeq" id="WP_074373725.1">
    <property type="nucleotide sequence ID" value="NZ_AP024907.1"/>
</dbReference>
<keyword evidence="1" id="KW-1133">Transmembrane helix</keyword>
<dbReference type="OrthoDB" id="5902200at2"/>
<sequence length="299" mass="35088">MANQKNNKIVIASDQEIAHLNETLKNIDSDIAMGMSYVKRIQGITFNELQKRFRGLSGETLKKYMQQSYLSMRPIHFVAAYSWVTMVPSTSFYYGLKVKEQFRGMDDSAIKALIYIGRLSSKQFNSILDVVYMLLDNDSKQSFLIFKNNVKDNFYSKKEYDQLFPPSVLDLQAFAIDYYRSVAIMMKRFRLENGISPNIMARVLGLSKYQYDVLENERKTVPFSISIGARVRLGFNTNSHADFTSEMKQFYAFHQLRRYQHYRDILIVEAFRRLNLHQKHEVIQLISQLSIKEYNFKLT</sequence>
<keyword evidence="1" id="KW-0812">Transmembrane</keyword>
<dbReference type="Proteomes" id="UP000184774">
    <property type="component" value="Unassembled WGS sequence"/>
</dbReference>
<evidence type="ECO:0000313" key="2">
    <source>
        <dbReference type="EMBL" id="SIO95216.1"/>
    </source>
</evidence>
<evidence type="ECO:0000256" key="1">
    <source>
        <dbReference type="SAM" id="Phobius"/>
    </source>
</evidence>
<name>A0A1N6M797_9VIBR</name>
<dbReference type="AlphaFoldDB" id="A0A1N6M797"/>
<organism evidence="2 3">
    <name type="scientific">Vibrio spartinae</name>
    <dbReference type="NCBI Taxonomy" id="1918945"/>
    <lineage>
        <taxon>Bacteria</taxon>
        <taxon>Pseudomonadati</taxon>
        <taxon>Pseudomonadota</taxon>
        <taxon>Gammaproteobacteria</taxon>
        <taxon>Vibrionales</taxon>
        <taxon>Vibrionaceae</taxon>
        <taxon>Vibrio</taxon>
    </lineage>
</organism>
<dbReference type="EMBL" id="FSSB01000018">
    <property type="protein sequence ID" value="SIO95216.1"/>
    <property type="molecule type" value="Genomic_DNA"/>
</dbReference>
<gene>
    <name evidence="2" type="ORF">VSP9026_02957</name>
</gene>
<evidence type="ECO:0000313" key="3">
    <source>
        <dbReference type="Proteomes" id="UP000184774"/>
    </source>
</evidence>
<reference evidence="2 3" key="1">
    <citation type="submission" date="2016-12" db="EMBL/GenBank/DDBJ databases">
        <authorList>
            <person name="Song W.-J."/>
            <person name="Kurnit D.M."/>
        </authorList>
    </citation>
    <scope>NUCLEOTIDE SEQUENCE [LARGE SCALE GENOMIC DNA]</scope>
    <source>
        <strain evidence="2 3">CECT 9026</strain>
    </source>
</reference>
<protein>
    <submittedName>
        <fullName evidence="2">Uncharacterized protein</fullName>
    </submittedName>
</protein>
<proteinExistence type="predicted"/>
<keyword evidence="1" id="KW-0472">Membrane</keyword>
<accession>A0A1N6M797</accession>
<feature type="transmembrane region" description="Helical" evidence="1">
    <location>
        <begin position="75"/>
        <end position="96"/>
    </location>
</feature>